<dbReference type="EMBL" id="BX571662">
    <property type="protein sequence ID" value="CAE11105.1"/>
    <property type="molecule type" value="Genomic_DNA"/>
</dbReference>
<reference evidence="1 2" key="1">
    <citation type="journal article" date="2003" name="Proc. Natl. Acad. Sci. U.S.A.">
        <title>Complete genome sequence and analysis of Wolinella succinogenes.</title>
        <authorList>
            <person name="Baar C."/>
            <person name="Eppinger M."/>
            <person name="Raddatz G."/>
            <person name="Simon JM."/>
            <person name="Lanz C."/>
            <person name="Klimmek O."/>
            <person name="Nandakumar R."/>
            <person name="Gross R."/>
            <person name="Rosinus A."/>
            <person name="Keller H."/>
            <person name="Jagtap P."/>
            <person name="Linke B."/>
            <person name="Meyer F."/>
            <person name="Lederer H."/>
            <person name="Schuster S.C."/>
        </authorList>
    </citation>
    <scope>NUCLEOTIDE SEQUENCE [LARGE SCALE GENOMIC DNA]</scope>
    <source>
        <strain evidence="2">ATCC 29543 / DSM 1740 / CCUG 13145 / JCM 31913 / LMG 7466 / NCTC 11488 / FDC 602W</strain>
    </source>
</reference>
<dbReference type="SUPFAM" id="SSF53756">
    <property type="entry name" value="UDP-Glycosyltransferase/glycogen phosphorylase"/>
    <property type="match status" value="1"/>
</dbReference>
<sequence length="281" mass="31731">MRRALLFTEWGETIGLGHLRRSEALRDHFLASGFEAKIYANLDPRDHKDWREGDWGVIDSYLLPLEAYEWVGHQTQKAIFLDDTLRLDYPKGVILNGAMGAQNLPYPPKEGREFWLGGDYTLVRQEFWNLPPKPIAKKPQRLLITLGGSAQGLKLQQEIEAWASAHFPHLKRLTLNPHLSPSAGEIRSIMQKADIAISGAGGTLNECAACGLPVIAIQIAPNQRTLLEGWSELGAIERVTLGDWEALGQALERLHSPFVRQDLSLKAWQMMQKTRWKEILK</sequence>
<accession>Q7MQQ0</accession>
<dbReference type="AlphaFoldDB" id="Q7MQQ0"/>
<evidence type="ECO:0000313" key="2">
    <source>
        <dbReference type="Proteomes" id="UP000000422"/>
    </source>
</evidence>
<dbReference type="STRING" id="273121.WS2107"/>
<dbReference type="Gene3D" id="3.40.50.2000">
    <property type="entry name" value="Glycogen Phosphorylase B"/>
    <property type="match status" value="1"/>
</dbReference>
<name>Q7MQQ0_WOLSU</name>
<evidence type="ECO:0000313" key="1">
    <source>
        <dbReference type="EMBL" id="CAE11105.1"/>
    </source>
</evidence>
<dbReference type="eggNOG" id="COG3980">
    <property type="taxonomic scope" value="Bacteria"/>
</dbReference>
<dbReference type="HOGENOM" id="CLU_023406_1_1_7"/>
<proteinExistence type="predicted"/>
<protein>
    <submittedName>
        <fullName evidence="1">Uncharacterized protein</fullName>
    </submittedName>
</protein>
<gene>
    <name evidence="1" type="ordered locus">WS2107</name>
</gene>
<organism evidence="2">
    <name type="scientific">Wolinella succinogenes (strain ATCC 29543 / DSM 1740 / CCUG 13145 / JCM 31913 / LMG 7466 / NCTC 11488 / FDC 602W)</name>
    <name type="common">Vibrio succinogenes</name>
    <dbReference type="NCBI Taxonomy" id="273121"/>
    <lineage>
        <taxon>Bacteria</taxon>
        <taxon>Pseudomonadati</taxon>
        <taxon>Campylobacterota</taxon>
        <taxon>Epsilonproteobacteria</taxon>
        <taxon>Campylobacterales</taxon>
        <taxon>Helicobacteraceae</taxon>
        <taxon>Wolinella</taxon>
    </lineage>
</organism>
<keyword evidence="2" id="KW-1185">Reference proteome</keyword>
<dbReference type="RefSeq" id="WP_011139887.1">
    <property type="nucleotide sequence ID" value="NC_005090.1"/>
</dbReference>
<dbReference type="KEGG" id="wsu:WS2107"/>
<dbReference type="Proteomes" id="UP000000422">
    <property type="component" value="Chromosome"/>
</dbReference>